<dbReference type="AlphaFoldDB" id="A0A2I1G865"/>
<sequence length="376" mass="43171">MASDINNKSQVDYLKVKQLINNLRDSSFLEFLKVGLKEYNTDNINEAHIVNTVKLTSSEDLTPYKALFSKFQDVFSTFEYQLLLNMDVAQIKQEVVQIDVLPVILKANATPFTPKGKGINPTSTNHKTSKKQPASIPAPKTISIVMIEYNLEVKNHVCEITKYTTVTMSVNLNEMAIDLWNEQERFQAVLIGVPTSTTIASLYLANPAHSILTPTGCKVFKLIQDKGTRKLITYYELWADLQRRNCHQKVKQDDNYSEVSQKNTNTLKSDKKHKETKRAKKIDKSLDSIDKFMVLADIRSMLRKSGYQVNFKPKNNCLIDLMKKINEYESTFKDGDDYDETDDYDDESLQYAYHCALMNQSSDVFSQKHYSFTRIT</sequence>
<feature type="compositionally biased region" description="Polar residues" evidence="1">
    <location>
        <begin position="257"/>
        <end position="267"/>
    </location>
</feature>
<comment type="caution">
    <text evidence="2">The sequence shown here is derived from an EMBL/GenBank/DDBJ whole genome shotgun (WGS) entry which is preliminary data.</text>
</comment>
<name>A0A2I1G865_9GLOM</name>
<keyword evidence="3" id="KW-1185">Reference proteome</keyword>
<organism evidence="2 3">
    <name type="scientific">Rhizophagus irregularis</name>
    <dbReference type="NCBI Taxonomy" id="588596"/>
    <lineage>
        <taxon>Eukaryota</taxon>
        <taxon>Fungi</taxon>
        <taxon>Fungi incertae sedis</taxon>
        <taxon>Mucoromycota</taxon>
        <taxon>Glomeromycotina</taxon>
        <taxon>Glomeromycetes</taxon>
        <taxon>Glomerales</taxon>
        <taxon>Glomeraceae</taxon>
        <taxon>Rhizophagus</taxon>
    </lineage>
</organism>
<proteinExistence type="predicted"/>
<dbReference type="VEuPathDB" id="FungiDB:RhiirFUN_013486"/>
<feature type="region of interest" description="Disordered" evidence="1">
    <location>
        <begin position="115"/>
        <end position="135"/>
    </location>
</feature>
<evidence type="ECO:0000313" key="3">
    <source>
        <dbReference type="Proteomes" id="UP000234323"/>
    </source>
</evidence>
<accession>A0A2I1G865</accession>
<feature type="region of interest" description="Disordered" evidence="1">
    <location>
        <begin position="252"/>
        <end position="275"/>
    </location>
</feature>
<dbReference type="VEuPathDB" id="FungiDB:FUN_012742"/>
<gene>
    <name evidence="2" type="ORF">RhiirA4_456701</name>
</gene>
<dbReference type="Proteomes" id="UP000234323">
    <property type="component" value="Unassembled WGS sequence"/>
</dbReference>
<reference evidence="2 3" key="1">
    <citation type="submission" date="2015-10" db="EMBL/GenBank/DDBJ databases">
        <title>Genome analyses suggest a sexual origin of heterokaryosis in a supposedly ancient asexual fungus.</title>
        <authorList>
            <person name="Ropars J."/>
            <person name="Sedzielewska K."/>
            <person name="Noel J."/>
            <person name="Charron P."/>
            <person name="Farinelli L."/>
            <person name="Marton T."/>
            <person name="Kruger M."/>
            <person name="Pelin A."/>
            <person name="Brachmann A."/>
            <person name="Corradi N."/>
        </authorList>
    </citation>
    <scope>NUCLEOTIDE SEQUENCE [LARGE SCALE GENOMIC DNA]</scope>
    <source>
        <strain evidence="2 3">A4</strain>
    </source>
</reference>
<dbReference type="VEuPathDB" id="FungiDB:RhiirA1_401385"/>
<evidence type="ECO:0000256" key="1">
    <source>
        <dbReference type="SAM" id="MobiDB-lite"/>
    </source>
</evidence>
<evidence type="ECO:0000313" key="2">
    <source>
        <dbReference type="EMBL" id="PKY42824.1"/>
    </source>
</evidence>
<dbReference type="EMBL" id="LLXI01000220">
    <property type="protein sequence ID" value="PKY42824.1"/>
    <property type="molecule type" value="Genomic_DNA"/>
</dbReference>
<protein>
    <submittedName>
        <fullName evidence="2">Uncharacterized protein</fullName>
    </submittedName>
</protein>